<organism evidence="2 3">
    <name type="scientific">Albidovulum denitrificans</name>
    <dbReference type="NCBI Taxonomy" id="404881"/>
    <lineage>
        <taxon>Bacteria</taxon>
        <taxon>Pseudomonadati</taxon>
        <taxon>Pseudomonadota</taxon>
        <taxon>Alphaproteobacteria</taxon>
        <taxon>Rhodobacterales</taxon>
        <taxon>Paracoccaceae</taxon>
        <taxon>Albidovulum</taxon>
    </lineage>
</organism>
<name>A0A2S8RWL4_9RHOB</name>
<dbReference type="OrthoDB" id="270332at2"/>
<dbReference type="RefSeq" id="WP_105516523.1">
    <property type="nucleotide sequence ID" value="NZ_PVEP01000015.1"/>
</dbReference>
<gene>
    <name evidence="2" type="ORF">LX70_03983</name>
</gene>
<dbReference type="InterPro" id="IPR029063">
    <property type="entry name" value="SAM-dependent_MTases_sf"/>
</dbReference>
<comment type="caution">
    <text evidence="2">The sequence shown here is derived from an EMBL/GenBank/DDBJ whole genome shotgun (WGS) entry which is preliminary data.</text>
</comment>
<protein>
    <submittedName>
        <fullName evidence="2">Uncharacterized protein</fullName>
    </submittedName>
</protein>
<sequence length="245" mass="27403">MSAPSSRSLFRATKAKPVADARQGALHGDDWPEHVAPREDVRRADDFYPTGQPEAIRALLARDGARIMPLGKVWEPCVGAGDMARPMVDAGLTVLGSDIVDRGWPDTAIESFYDFAAAPAPAIITNPPYAEINARDGHGRWLRHTLDLPEWEYCALLLSWDWPAARANGLGALLDAHPFSYCYLMRWKLDFTGEGSPPQRNAWFVWDRRWAGVEPAFRWMDRDDDRQAALDLADHIKPLEPDAGE</sequence>
<evidence type="ECO:0000313" key="3">
    <source>
        <dbReference type="Proteomes" id="UP000238338"/>
    </source>
</evidence>
<keyword evidence="3" id="KW-1185">Reference proteome</keyword>
<proteinExistence type="predicted"/>
<evidence type="ECO:0000313" key="2">
    <source>
        <dbReference type="EMBL" id="PQV52877.1"/>
    </source>
</evidence>
<dbReference type="EMBL" id="PVEP01000015">
    <property type="protein sequence ID" value="PQV52877.1"/>
    <property type="molecule type" value="Genomic_DNA"/>
</dbReference>
<dbReference type="Proteomes" id="UP000238338">
    <property type="component" value="Unassembled WGS sequence"/>
</dbReference>
<dbReference type="SUPFAM" id="SSF53335">
    <property type="entry name" value="S-adenosyl-L-methionine-dependent methyltransferases"/>
    <property type="match status" value="1"/>
</dbReference>
<reference evidence="2 3" key="1">
    <citation type="submission" date="2018-02" db="EMBL/GenBank/DDBJ databases">
        <title>Genomic Encyclopedia of Archaeal and Bacterial Type Strains, Phase II (KMG-II): from individual species to whole genera.</title>
        <authorList>
            <person name="Goeker M."/>
        </authorList>
    </citation>
    <scope>NUCLEOTIDE SEQUENCE [LARGE SCALE GENOMIC DNA]</scope>
    <source>
        <strain evidence="2 3">DSM 18921</strain>
    </source>
</reference>
<accession>A0A2S8RWL4</accession>
<evidence type="ECO:0000256" key="1">
    <source>
        <dbReference type="SAM" id="MobiDB-lite"/>
    </source>
</evidence>
<feature type="region of interest" description="Disordered" evidence="1">
    <location>
        <begin position="1"/>
        <end position="33"/>
    </location>
</feature>
<dbReference type="AlphaFoldDB" id="A0A2S8RWL4"/>